<dbReference type="EMBL" id="BAAAOS010000059">
    <property type="protein sequence ID" value="GAA1610738.1"/>
    <property type="molecule type" value="Genomic_DNA"/>
</dbReference>
<evidence type="ECO:0000256" key="4">
    <source>
        <dbReference type="ARBA" id="ARBA00022692"/>
    </source>
</evidence>
<feature type="transmembrane region" description="Helical" evidence="7">
    <location>
        <begin position="199"/>
        <end position="224"/>
    </location>
</feature>
<evidence type="ECO:0000256" key="2">
    <source>
        <dbReference type="ARBA" id="ARBA00022448"/>
    </source>
</evidence>
<accession>A0ABN2ELW4</accession>
<keyword evidence="3" id="KW-1003">Cell membrane</keyword>
<dbReference type="SUPFAM" id="SSF161098">
    <property type="entry name" value="MetI-like"/>
    <property type="match status" value="1"/>
</dbReference>
<sequence>MFLLPTVLAMTLLFLWPLWQAGGLSFTRRDVAGFTLANYTDLLTDPQFHRSAFISIQYTIAVVAGSIAAGMGTALLLNRSVRGIAVLRSLFIMPWAMPFVATALIWRWMLDSQYGVLTYALTFFGIDQVANPFSSGSALVTVSVIEIWKTFPLAAIMMLAGMQAIQKELYESAAIDGAGPLRRFRHVTLPGLRHTTSAVTLLLTLWIFGRAFIVIFLTTGGGPGGATETLVLLTYLKGFNQFDLHGAAAVGMVTLAVSILLTIIYRKVAKDDA</sequence>
<protein>
    <submittedName>
        <fullName evidence="9">Sugar ABC transporter permease</fullName>
    </submittedName>
</protein>
<comment type="subcellular location">
    <subcellularLocation>
        <location evidence="1 7">Cell membrane</location>
        <topology evidence="1 7">Multi-pass membrane protein</topology>
    </subcellularLocation>
</comment>
<evidence type="ECO:0000313" key="10">
    <source>
        <dbReference type="Proteomes" id="UP001500393"/>
    </source>
</evidence>
<evidence type="ECO:0000256" key="1">
    <source>
        <dbReference type="ARBA" id="ARBA00004651"/>
    </source>
</evidence>
<dbReference type="PANTHER" id="PTHR30193">
    <property type="entry name" value="ABC TRANSPORTER PERMEASE PROTEIN"/>
    <property type="match status" value="1"/>
</dbReference>
<dbReference type="Pfam" id="PF00528">
    <property type="entry name" value="BPD_transp_1"/>
    <property type="match status" value="1"/>
</dbReference>
<feature type="transmembrane region" description="Helical" evidence="7">
    <location>
        <begin position="52"/>
        <end position="77"/>
    </location>
</feature>
<evidence type="ECO:0000259" key="8">
    <source>
        <dbReference type="PROSITE" id="PS50928"/>
    </source>
</evidence>
<keyword evidence="6 7" id="KW-0472">Membrane</keyword>
<dbReference type="PROSITE" id="PS50928">
    <property type="entry name" value="ABC_TM1"/>
    <property type="match status" value="1"/>
</dbReference>
<keyword evidence="4 7" id="KW-0812">Transmembrane</keyword>
<evidence type="ECO:0000313" key="9">
    <source>
        <dbReference type="EMBL" id="GAA1610738.1"/>
    </source>
</evidence>
<name>A0ABN2ELW4_9ACTN</name>
<keyword evidence="10" id="KW-1185">Reference proteome</keyword>
<evidence type="ECO:0000256" key="7">
    <source>
        <dbReference type="RuleBase" id="RU363032"/>
    </source>
</evidence>
<comment type="caution">
    <text evidence="9">The sequence shown here is derived from an EMBL/GenBank/DDBJ whole genome shotgun (WGS) entry which is preliminary data.</text>
</comment>
<keyword evidence="5 7" id="KW-1133">Transmembrane helix</keyword>
<feature type="transmembrane region" description="Helical" evidence="7">
    <location>
        <begin position="244"/>
        <end position="265"/>
    </location>
</feature>
<dbReference type="InterPro" id="IPR035906">
    <property type="entry name" value="MetI-like_sf"/>
</dbReference>
<dbReference type="InterPro" id="IPR000515">
    <property type="entry name" value="MetI-like"/>
</dbReference>
<reference evidence="9 10" key="1">
    <citation type="journal article" date="2019" name="Int. J. Syst. Evol. Microbiol.">
        <title>The Global Catalogue of Microorganisms (GCM) 10K type strain sequencing project: providing services to taxonomists for standard genome sequencing and annotation.</title>
        <authorList>
            <consortium name="The Broad Institute Genomics Platform"/>
            <consortium name="The Broad Institute Genome Sequencing Center for Infectious Disease"/>
            <person name="Wu L."/>
            <person name="Ma J."/>
        </authorList>
    </citation>
    <scope>NUCLEOTIDE SEQUENCE [LARGE SCALE GENOMIC DNA]</scope>
    <source>
        <strain evidence="9 10">JCM 14969</strain>
    </source>
</reference>
<dbReference type="Gene3D" id="1.10.3720.10">
    <property type="entry name" value="MetI-like"/>
    <property type="match status" value="1"/>
</dbReference>
<feature type="domain" description="ABC transmembrane type-1" evidence="8">
    <location>
        <begin position="52"/>
        <end position="265"/>
    </location>
</feature>
<dbReference type="RefSeq" id="WP_344221621.1">
    <property type="nucleotide sequence ID" value="NZ_BAAAOS010000059.1"/>
</dbReference>
<organism evidence="9 10">
    <name type="scientific">Kribbella sancticallisti</name>
    <dbReference type="NCBI Taxonomy" id="460087"/>
    <lineage>
        <taxon>Bacteria</taxon>
        <taxon>Bacillati</taxon>
        <taxon>Actinomycetota</taxon>
        <taxon>Actinomycetes</taxon>
        <taxon>Propionibacteriales</taxon>
        <taxon>Kribbellaceae</taxon>
        <taxon>Kribbella</taxon>
    </lineage>
</organism>
<evidence type="ECO:0000256" key="5">
    <source>
        <dbReference type="ARBA" id="ARBA00022989"/>
    </source>
</evidence>
<proteinExistence type="inferred from homology"/>
<evidence type="ECO:0000256" key="3">
    <source>
        <dbReference type="ARBA" id="ARBA00022475"/>
    </source>
</evidence>
<dbReference type="CDD" id="cd06261">
    <property type="entry name" value="TM_PBP2"/>
    <property type="match status" value="1"/>
</dbReference>
<dbReference type="InterPro" id="IPR051393">
    <property type="entry name" value="ABC_transporter_permease"/>
</dbReference>
<gene>
    <name evidence="9" type="ORF">GCM10009789_76350</name>
</gene>
<dbReference type="Proteomes" id="UP001500393">
    <property type="component" value="Unassembled WGS sequence"/>
</dbReference>
<keyword evidence="2 7" id="KW-0813">Transport</keyword>
<evidence type="ECO:0000256" key="6">
    <source>
        <dbReference type="ARBA" id="ARBA00023136"/>
    </source>
</evidence>
<comment type="similarity">
    <text evidence="7">Belongs to the binding-protein-dependent transport system permease family.</text>
</comment>
<dbReference type="PANTHER" id="PTHR30193:SF37">
    <property type="entry name" value="INNER MEMBRANE ABC TRANSPORTER PERMEASE PROTEIN YCJO"/>
    <property type="match status" value="1"/>
</dbReference>
<feature type="transmembrane region" description="Helical" evidence="7">
    <location>
        <begin position="89"/>
        <end position="109"/>
    </location>
</feature>